<dbReference type="STRING" id="1333998.M2A_1282"/>
<feature type="region of interest" description="Disordered" evidence="1">
    <location>
        <begin position="1"/>
        <end position="49"/>
    </location>
</feature>
<evidence type="ECO:0000313" key="3">
    <source>
        <dbReference type="Proteomes" id="UP000028702"/>
    </source>
</evidence>
<evidence type="ECO:0000313" key="2">
    <source>
        <dbReference type="EMBL" id="GAK44783.1"/>
    </source>
</evidence>
<organism evidence="2 3">
    <name type="scientific">Tepidicaulis marinus</name>
    <dbReference type="NCBI Taxonomy" id="1333998"/>
    <lineage>
        <taxon>Bacteria</taxon>
        <taxon>Pseudomonadati</taxon>
        <taxon>Pseudomonadota</taxon>
        <taxon>Alphaproteobacteria</taxon>
        <taxon>Hyphomicrobiales</taxon>
        <taxon>Parvibaculaceae</taxon>
        <taxon>Tepidicaulis</taxon>
    </lineage>
</organism>
<sequence length="128" mass="13995">MAGERQRFGAIPAAAEEAVRSGNDLPNGSGDLASAAGTGHGPQAHEARFSHKPTWAQTRYLIRGLKQPGGKLPLFDDEGQEIDIRTIRSCIERGWAEPWFKNPIKKDWLVCKLTAEGYKVLGAEKPKA</sequence>
<gene>
    <name evidence="2" type="ORF">M2A_1282</name>
</gene>
<comment type="caution">
    <text evidence="2">The sequence shown here is derived from an EMBL/GenBank/DDBJ whole genome shotgun (WGS) entry which is preliminary data.</text>
</comment>
<keyword evidence="3" id="KW-1185">Reference proteome</keyword>
<name>A0A081B9R5_9HYPH</name>
<accession>A0A081B9R5</accession>
<reference evidence="2 3" key="1">
    <citation type="submission" date="2014-07" db="EMBL/GenBank/DDBJ databases">
        <title>Tepidicaulis marinum gen. nov., sp. nov., a novel marine bacterium denitrifying nitrate to nitrous oxide strictly under microaerobic conditions.</title>
        <authorList>
            <person name="Takeuchi M."/>
            <person name="Yamagishi T."/>
            <person name="Kamagata Y."/>
            <person name="Oshima K."/>
            <person name="Hattori M."/>
            <person name="Katayama T."/>
            <person name="Hanada S."/>
            <person name="Tamaki H."/>
            <person name="Marumo K."/>
            <person name="Maeda H."/>
            <person name="Nedachi M."/>
            <person name="Iwasaki W."/>
            <person name="Suwa Y."/>
            <person name="Sakata S."/>
        </authorList>
    </citation>
    <scope>NUCLEOTIDE SEQUENCE [LARGE SCALE GENOMIC DNA]</scope>
    <source>
        <strain evidence="2 3">MA2</strain>
    </source>
</reference>
<dbReference type="Proteomes" id="UP000028702">
    <property type="component" value="Unassembled WGS sequence"/>
</dbReference>
<keyword evidence="2" id="KW-0449">Lipoprotein</keyword>
<dbReference type="RefSeq" id="WP_197052857.1">
    <property type="nucleotide sequence ID" value="NZ_BBIO01000005.1"/>
</dbReference>
<dbReference type="AlphaFoldDB" id="A0A081B9R5"/>
<dbReference type="eggNOG" id="ENOG50332Z7">
    <property type="taxonomic scope" value="Bacteria"/>
</dbReference>
<evidence type="ECO:0000256" key="1">
    <source>
        <dbReference type="SAM" id="MobiDB-lite"/>
    </source>
</evidence>
<dbReference type="EMBL" id="BBIO01000005">
    <property type="protein sequence ID" value="GAK44783.1"/>
    <property type="molecule type" value="Genomic_DNA"/>
</dbReference>
<proteinExistence type="predicted"/>
<protein>
    <submittedName>
        <fullName evidence="2">Outer-membrane lipoprotein LolB</fullName>
    </submittedName>
</protein>